<organism evidence="20 21">
    <name type="scientific">Strongylocentrotus purpuratus</name>
    <name type="common">Purple sea urchin</name>
    <dbReference type="NCBI Taxonomy" id="7668"/>
    <lineage>
        <taxon>Eukaryota</taxon>
        <taxon>Metazoa</taxon>
        <taxon>Echinodermata</taxon>
        <taxon>Eleutherozoa</taxon>
        <taxon>Echinozoa</taxon>
        <taxon>Echinoidea</taxon>
        <taxon>Euechinoidea</taxon>
        <taxon>Echinacea</taxon>
        <taxon>Camarodonta</taxon>
        <taxon>Echinidea</taxon>
        <taxon>Strongylocentrotidae</taxon>
        <taxon>Strongylocentrotus</taxon>
    </lineage>
</organism>
<dbReference type="InParanoid" id="A0A7M7GLX6"/>
<dbReference type="RefSeq" id="XP_003728409.2">
    <property type="nucleotide sequence ID" value="XM_003728361.3"/>
</dbReference>
<dbReference type="FunFam" id="1.20.120.1630:FF:000002">
    <property type="entry name" value="Steroid 5 alpha-reductase 1"/>
    <property type="match status" value="1"/>
</dbReference>
<protein>
    <recommendedName>
        <fullName evidence="18">3-oxo-5alpha-steroid 4-dehydrogenase (NADP(+))</fullName>
        <ecNumber evidence="18">1.3.1.22</ecNumber>
    </recommendedName>
</protein>
<comment type="catalytic activity">
    <reaction evidence="18">
        <text>a 3-oxo-5alpha-steroid + NADP(+) = a 3-oxo-Delta(4)-steroid + NADPH + H(+)</text>
        <dbReference type="Rhea" id="RHEA:54384"/>
        <dbReference type="ChEBI" id="CHEBI:13601"/>
        <dbReference type="ChEBI" id="CHEBI:15378"/>
        <dbReference type="ChEBI" id="CHEBI:47909"/>
        <dbReference type="ChEBI" id="CHEBI:57783"/>
        <dbReference type="ChEBI" id="CHEBI:58349"/>
        <dbReference type="EC" id="1.3.1.22"/>
    </reaction>
</comment>
<dbReference type="Pfam" id="PF02544">
    <property type="entry name" value="Steroid_dh"/>
    <property type="match status" value="1"/>
</dbReference>
<reference evidence="21" key="1">
    <citation type="submission" date="2015-02" db="EMBL/GenBank/DDBJ databases">
        <title>Genome sequencing for Strongylocentrotus purpuratus.</title>
        <authorList>
            <person name="Murali S."/>
            <person name="Liu Y."/>
            <person name="Vee V."/>
            <person name="English A."/>
            <person name="Wang M."/>
            <person name="Skinner E."/>
            <person name="Han Y."/>
            <person name="Muzny D.M."/>
            <person name="Worley K.C."/>
            <person name="Gibbs R.A."/>
        </authorList>
    </citation>
    <scope>NUCLEOTIDE SEQUENCE</scope>
</reference>
<dbReference type="InterPro" id="IPR001104">
    <property type="entry name" value="3-oxo-5_a-steroid_4-DH_C"/>
</dbReference>
<dbReference type="InterPro" id="IPR016636">
    <property type="entry name" value="3-oxo-5-alpha-steroid_4-DH"/>
</dbReference>
<dbReference type="FunCoup" id="A0A7M7GLX6">
    <property type="interactions" value="363"/>
</dbReference>
<comment type="catalytic activity">
    <reaction evidence="15">
        <text>5alpha-pregnane-3,20-dione + NADP(+) = progesterone + NADPH + H(+)</text>
        <dbReference type="Rhea" id="RHEA:21952"/>
        <dbReference type="ChEBI" id="CHEBI:15378"/>
        <dbReference type="ChEBI" id="CHEBI:17026"/>
        <dbReference type="ChEBI" id="CHEBI:28952"/>
        <dbReference type="ChEBI" id="CHEBI:57783"/>
        <dbReference type="ChEBI" id="CHEBI:58349"/>
        <dbReference type="EC" id="1.3.1.22"/>
    </reaction>
    <physiologicalReaction direction="right-to-left" evidence="15">
        <dbReference type="Rhea" id="RHEA:21954"/>
    </physiologicalReaction>
</comment>
<dbReference type="PROSITE" id="PS50244">
    <property type="entry name" value="S5A_REDUCTASE"/>
    <property type="match status" value="1"/>
</dbReference>
<dbReference type="GO" id="GO:0030154">
    <property type="term" value="P:cell differentiation"/>
    <property type="evidence" value="ECO:0007669"/>
    <property type="project" value="UniProtKB-KW"/>
</dbReference>
<dbReference type="AlphaFoldDB" id="A0A7M7GLX6"/>
<comment type="catalytic activity">
    <reaction evidence="16">
        <text>androst-4-ene-3,17-dione + NADPH + H(+) = 5alpha-androstan-3,17-dione + NADP(+)</text>
        <dbReference type="Rhea" id="RHEA:50816"/>
        <dbReference type="ChEBI" id="CHEBI:15378"/>
        <dbReference type="ChEBI" id="CHEBI:15994"/>
        <dbReference type="ChEBI" id="CHEBI:16422"/>
        <dbReference type="ChEBI" id="CHEBI:57783"/>
        <dbReference type="ChEBI" id="CHEBI:58349"/>
    </reaction>
    <physiologicalReaction direction="left-to-right" evidence="16">
        <dbReference type="Rhea" id="RHEA:50817"/>
    </physiologicalReaction>
</comment>
<keyword evidence="13 18" id="KW-0472">Membrane</keyword>
<keyword evidence="21" id="KW-1185">Reference proteome</keyword>
<dbReference type="PANTHER" id="PTHR10556">
    <property type="entry name" value="3-OXO-5-ALPHA-STEROID 4-DEHYDROGENASE"/>
    <property type="match status" value="1"/>
</dbReference>
<evidence type="ECO:0000256" key="15">
    <source>
        <dbReference type="ARBA" id="ARBA00048292"/>
    </source>
</evidence>
<feature type="domain" description="3-oxo-5-alpha-steroid 4-dehydrogenase C-terminal" evidence="19">
    <location>
        <begin position="122"/>
        <end position="269"/>
    </location>
</feature>
<evidence type="ECO:0000256" key="17">
    <source>
        <dbReference type="ARBA" id="ARBA00049397"/>
    </source>
</evidence>
<evidence type="ECO:0000256" key="8">
    <source>
        <dbReference type="ARBA" id="ARBA00022857"/>
    </source>
</evidence>
<dbReference type="EC" id="1.3.1.22" evidence="18"/>
<evidence type="ECO:0000256" key="13">
    <source>
        <dbReference type="ARBA" id="ARBA00023136"/>
    </source>
</evidence>
<dbReference type="GO" id="GO:0006694">
    <property type="term" value="P:steroid biosynthetic process"/>
    <property type="evidence" value="ECO:0000318"/>
    <property type="project" value="GO_Central"/>
</dbReference>
<evidence type="ECO:0000256" key="4">
    <source>
        <dbReference type="ARBA" id="ARBA00022692"/>
    </source>
</evidence>
<evidence type="ECO:0000256" key="12">
    <source>
        <dbReference type="ARBA" id="ARBA00023098"/>
    </source>
</evidence>
<dbReference type="GO" id="GO:0005789">
    <property type="term" value="C:endoplasmic reticulum membrane"/>
    <property type="evidence" value="ECO:0007669"/>
    <property type="project" value="UniProtKB-SubCell"/>
</dbReference>
<feature type="transmembrane region" description="Helical" evidence="18">
    <location>
        <begin position="216"/>
        <end position="239"/>
    </location>
</feature>
<accession>A0A7M7GLX6</accession>
<keyword evidence="7" id="KW-0492">Microsome</keyword>
<evidence type="ECO:0000256" key="6">
    <source>
        <dbReference type="ARBA" id="ARBA00022824"/>
    </source>
</evidence>
<evidence type="ECO:0000256" key="3">
    <source>
        <dbReference type="ARBA" id="ARBA00007742"/>
    </source>
</evidence>
<evidence type="ECO:0000256" key="5">
    <source>
        <dbReference type="ARBA" id="ARBA00022782"/>
    </source>
</evidence>
<comment type="similarity">
    <text evidence="3 18">Belongs to the steroid 5-alpha reductase family.</text>
</comment>
<keyword evidence="6" id="KW-0256">Endoplasmic reticulum</keyword>
<evidence type="ECO:0000313" key="21">
    <source>
        <dbReference type="Proteomes" id="UP000007110"/>
    </source>
</evidence>
<dbReference type="GeneID" id="579782"/>
<dbReference type="Proteomes" id="UP000007110">
    <property type="component" value="Unassembled WGS sequence"/>
</dbReference>
<dbReference type="EnsemblMetazoa" id="XM_003728361">
    <property type="protein sequence ID" value="XP_003728409"/>
    <property type="gene ID" value="LOC579782"/>
</dbReference>
<dbReference type="GO" id="GO:0007548">
    <property type="term" value="P:sex differentiation"/>
    <property type="evidence" value="ECO:0007669"/>
    <property type="project" value="UniProtKB-KW"/>
</dbReference>
<feature type="transmembrane region" description="Helical" evidence="18">
    <location>
        <begin position="122"/>
        <end position="140"/>
    </location>
</feature>
<dbReference type="CTD" id="6715"/>
<evidence type="ECO:0000313" key="20">
    <source>
        <dbReference type="EnsemblMetazoa" id="XP_003728409"/>
    </source>
</evidence>
<dbReference type="OMA" id="IQNRFAF"/>
<dbReference type="GO" id="GO:0003865">
    <property type="term" value="F:3-oxo-5-alpha-steroid 4-dehydrogenase activity"/>
    <property type="evidence" value="ECO:0000318"/>
    <property type="project" value="GO_Central"/>
</dbReference>
<dbReference type="Gene3D" id="1.20.120.1630">
    <property type="match status" value="1"/>
</dbReference>
<dbReference type="PANTHER" id="PTHR10556:SF57">
    <property type="entry name" value="3-OXO-5-ALPHA-STEROID 4-DEHYDROGENASE 1"/>
    <property type="match status" value="1"/>
</dbReference>
<evidence type="ECO:0000256" key="9">
    <source>
        <dbReference type="ARBA" id="ARBA00022928"/>
    </source>
</evidence>
<comment type="subcellular location">
    <subcellularLocation>
        <location evidence="2">Endoplasmic reticulum membrane</location>
        <topology evidence="2">Multi-pass membrane protein</topology>
    </subcellularLocation>
    <subcellularLocation>
        <location evidence="1">Microsome membrane</location>
        <topology evidence="1">Multi-pass membrane protein</topology>
    </subcellularLocation>
</comment>
<comment type="catalytic activity">
    <reaction evidence="17">
        <text>17beta-hydroxy-5alpha-androstan-3-one + NADP(+) = testosterone + NADPH + H(+)</text>
        <dbReference type="Rhea" id="RHEA:50820"/>
        <dbReference type="ChEBI" id="CHEBI:15378"/>
        <dbReference type="ChEBI" id="CHEBI:16330"/>
        <dbReference type="ChEBI" id="CHEBI:17347"/>
        <dbReference type="ChEBI" id="CHEBI:57783"/>
        <dbReference type="ChEBI" id="CHEBI:58349"/>
        <dbReference type="EC" id="1.3.1.22"/>
    </reaction>
    <physiologicalReaction direction="right-to-left" evidence="17">
        <dbReference type="Rhea" id="RHEA:50822"/>
    </physiologicalReaction>
</comment>
<keyword evidence="5" id="KW-0221">Differentiation</keyword>
<sequence>MSCVGFLEPIIGRIGGNEPAFLDMMAYFMMFCGFLAGAVLSAGIRTPYGRYTSPKFGWGLESRTAWFIQELPSFAVPVLLILFCNNQYSSTLPNTILVGYYLVHYFQRTFLFSLLIRGGKVTPLVPFVLATIFCCYNGFMQGRYLTQYAVYSQDWMKDPRFILGSLLFMTGMAINIHSDYILRNLRKPGETGYKIPCGGMFDYVSGANFFGEIVEWIGFSIACWSLQGLAFAFFTFCVVSPRAWQHHLYYLEKFEDYPKSRKAVIPFIL</sequence>
<keyword evidence="8" id="KW-0521">NADP</keyword>
<evidence type="ECO:0000256" key="10">
    <source>
        <dbReference type="ARBA" id="ARBA00022989"/>
    </source>
</evidence>
<evidence type="ECO:0000256" key="18">
    <source>
        <dbReference type="PIRNR" id="PIRNR015596"/>
    </source>
</evidence>
<dbReference type="PIRSF" id="PIRSF015596">
    <property type="entry name" value="5_alpha-SR2"/>
    <property type="match status" value="1"/>
</dbReference>
<feature type="transmembrane region" description="Helical" evidence="18">
    <location>
        <begin position="161"/>
        <end position="178"/>
    </location>
</feature>
<dbReference type="KEGG" id="spu:579782"/>
<evidence type="ECO:0000256" key="14">
    <source>
        <dbReference type="ARBA" id="ARBA00037789"/>
    </source>
</evidence>
<feature type="transmembrane region" description="Helical" evidence="18">
    <location>
        <begin position="21"/>
        <end position="44"/>
    </location>
</feature>
<dbReference type="GO" id="GO:0006702">
    <property type="term" value="P:androgen biosynthetic process"/>
    <property type="evidence" value="ECO:0007669"/>
    <property type="project" value="UniProtKB-ARBA"/>
</dbReference>
<keyword evidence="11" id="KW-0560">Oxidoreductase</keyword>
<evidence type="ECO:0000256" key="2">
    <source>
        <dbReference type="ARBA" id="ARBA00004477"/>
    </source>
</evidence>
<keyword evidence="12" id="KW-0443">Lipid metabolism</keyword>
<keyword evidence="10 18" id="KW-1133">Transmembrane helix</keyword>
<keyword evidence="9" id="KW-0726">Sexual differentiation</keyword>
<keyword evidence="4 18" id="KW-0812">Transmembrane</keyword>
<dbReference type="GO" id="GO:0047751">
    <property type="term" value="F:3-oxo-5-alpha-steroid 4-dehydrogenase (NADP+) activity"/>
    <property type="evidence" value="ECO:0007669"/>
    <property type="project" value="UniProtKB-EC"/>
</dbReference>
<comment type="function">
    <text evidence="14">Converts testosterone into 5-alpha-dihydrotestosterone and progesterone or corticosterone into their corresponding 5-alpha-3-oxosteroids. It plays a central role in sexual differentiation and androgen physiology.</text>
</comment>
<dbReference type="InterPro" id="IPR039357">
    <property type="entry name" value="SRD5A/TECR"/>
</dbReference>
<evidence type="ECO:0000256" key="7">
    <source>
        <dbReference type="ARBA" id="ARBA00022848"/>
    </source>
</evidence>
<reference evidence="20" key="2">
    <citation type="submission" date="2021-01" db="UniProtKB">
        <authorList>
            <consortium name="EnsemblMetazoa"/>
        </authorList>
    </citation>
    <scope>IDENTIFICATION</scope>
</reference>
<dbReference type="GO" id="GO:0042446">
    <property type="term" value="P:hormone biosynthetic process"/>
    <property type="evidence" value="ECO:0000318"/>
    <property type="project" value="GO_Central"/>
</dbReference>
<name>A0A7M7GLX6_STRPU</name>
<evidence type="ECO:0000256" key="16">
    <source>
        <dbReference type="ARBA" id="ARBA00049166"/>
    </source>
</evidence>
<evidence type="ECO:0000256" key="1">
    <source>
        <dbReference type="ARBA" id="ARBA00004154"/>
    </source>
</evidence>
<evidence type="ECO:0000256" key="11">
    <source>
        <dbReference type="ARBA" id="ARBA00023002"/>
    </source>
</evidence>
<evidence type="ECO:0000259" key="19">
    <source>
        <dbReference type="Pfam" id="PF02544"/>
    </source>
</evidence>
<proteinExistence type="inferred from homology"/>